<proteinExistence type="predicted"/>
<feature type="chain" id="PRO_5037002309" evidence="1">
    <location>
        <begin position="25"/>
        <end position="152"/>
    </location>
</feature>
<dbReference type="Proteomes" id="UP000712007">
    <property type="component" value="Unassembled WGS sequence"/>
</dbReference>
<accession>A0A940DKS1</accession>
<reference evidence="2" key="1">
    <citation type="submission" date="2020-10" db="EMBL/GenBank/DDBJ databases">
        <authorList>
            <person name="Gilroy R."/>
        </authorList>
    </citation>
    <scope>NUCLEOTIDE SEQUENCE</scope>
    <source>
        <strain evidence="2">3924</strain>
    </source>
</reference>
<organism evidence="2 3">
    <name type="scientific">Candidatus Aphodosoma intestinipullorum</name>
    <dbReference type="NCBI Taxonomy" id="2840674"/>
    <lineage>
        <taxon>Bacteria</taxon>
        <taxon>Pseudomonadati</taxon>
        <taxon>Bacteroidota</taxon>
        <taxon>Bacteroidia</taxon>
        <taxon>Bacteroidales</taxon>
        <taxon>Candidatus Aphodosoma</taxon>
    </lineage>
</organism>
<protein>
    <submittedName>
        <fullName evidence="2">Uncharacterized protein</fullName>
    </submittedName>
</protein>
<dbReference type="AlphaFoldDB" id="A0A940DKS1"/>
<evidence type="ECO:0000313" key="3">
    <source>
        <dbReference type="Proteomes" id="UP000712007"/>
    </source>
</evidence>
<evidence type="ECO:0000256" key="1">
    <source>
        <dbReference type="SAM" id="SignalP"/>
    </source>
</evidence>
<evidence type="ECO:0000313" key="2">
    <source>
        <dbReference type="EMBL" id="MBO8440809.1"/>
    </source>
</evidence>
<sequence>MKSRTIICAAAFLFALVCSVQASAQSAYTCDFEDDAENANWVMNRGLVGENLWWIGSAENNGGSRSLYVTADSGSTAGYVNTQTLVTAWRSLTLPPDTFELSFDWQAFGFDENDALYVCWVPESVLTNSNTNGIVAGWMTKYGVTFNDSTKL</sequence>
<reference evidence="2" key="2">
    <citation type="journal article" date="2021" name="PeerJ">
        <title>Extensive microbial diversity within the chicken gut microbiome revealed by metagenomics and culture.</title>
        <authorList>
            <person name="Gilroy R."/>
            <person name="Ravi A."/>
            <person name="Getino M."/>
            <person name="Pursley I."/>
            <person name="Horton D.L."/>
            <person name="Alikhan N.F."/>
            <person name="Baker D."/>
            <person name="Gharbi K."/>
            <person name="Hall N."/>
            <person name="Watson M."/>
            <person name="Adriaenssens E.M."/>
            <person name="Foster-Nyarko E."/>
            <person name="Jarju S."/>
            <person name="Secka A."/>
            <person name="Antonio M."/>
            <person name="Oren A."/>
            <person name="Chaudhuri R.R."/>
            <person name="La Ragione R."/>
            <person name="Hildebrand F."/>
            <person name="Pallen M.J."/>
        </authorList>
    </citation>
    <scope>NUCLEOTIDE SEQUENCE</scope>
    <source>
        <strain evidence="2">3924</strain>
    </source>
</reference>
<gene>
    <name evidence="2" type="ORF">IAC51_09210</name>
</gene>
<name>A0A940DKS1_9BACT</name>
<comment type="caution">
    <text evidence="2">The sequence shown here is derived from an EMBL/GenBank/DDBJ whole genome shotgun (WGS) entry which is preliminary data.</text>
</comment>
<feature type="signal peptide" evidence="1">
    <location>
        <begin position="1"/>
        <end position="24"/>
    </location>
</feature>
<keyword evidence="1" id="KW-0732">Signal</keyword>
<dbReference type="EMBL" id="JADIMV010000160">
    <property type="protein sequence ID" value="MBO8440809.1"/>
    <property type="molecule type" value="Genomic_DNA"/>
</dbReference>